<keyword evidence="1" id="KW-0812">Transmembrane</keyword>
<accession>A0A545TIH6</accession>
<keyword evidence="1" id="KW-0472">Membrane</keyword>
<feature type="transmembrane region" description="Helical" evidence="1">
    <location>
        <begin position="12"/>
        <end position="37"/>
    </location>
</feature>
<evidence type="ECO:0000256" key="1">
    <source>
        <dbReference type="SAM" id="Phobius"/>
    </source>
</evidence>
<feature type="transmembrane region" description="Helical" evidence="1">
    <location>
        <begin position="313"/>
        <end position="334"/>
    </location>
</feature>
<proteinExistence type="predicted"/>
<dbReference type="OrthoDB" id="9845757at2"/>
<feature type="transmembrane region" description="Helical" evidence="1">
    <location>
        <begin position="290"/>
        <end position="307"/>
    </location>
</feature>
<gene>
    <name evidence="2" type="ORF">FLL45_03500</name>
</gene>
<comment type="caution">
    <text evidence="2">The sequence shown here is derived from an EMBL/GenBank/DDBJ whole genome shotgun (WGS) entry which is preliminary data.</text>
</comment>
<feature type="transmembrane region" description="Helical" evidence="1">
    <location>
        <begin position="148"/>
        <end position="172"/>
    </location>
</feature>
<organism evidence="2 3">
    <name type="scientific">Aliikangiella marina</name>
    <dbReference type="NCBI Taxonomy" id="1712262"/>
    <lineage>
        <taxon>Bacteria</taxon>
        <taxon>Pseudomonadati</taxon>
        <taxon>Pseudomonadota</taxon>
        <taxon>Gammaproteobacteria</taxon>
        <taxon>Oceanospirillales</taxon>
        <taxon>Pleioneaceae</taxon>
        <taxon>Aliikangiella</taxon>
    </lineage>
</organism>
<feature type="transmembrane region" description="Helical" evidence="1">
    <location>
        <begin position="105"/>
        <end position="136"/>
    </location>
</feature>
<dbReference type="RefSeq" id="WP_142888390.1">
    <property type="nucleotide sequence ID" value="NZ_VIKR01000001.1"/>
</dbReference>
<dbReference type="AlphaFoldDB" id="A0A545TIH6"/>
<keyword evidence="3" id="KW-1185">Reference proteome</keyword>
<feature type="transmembrane region" description="Helical" evidence="1">
    <location>
        <begin position="192"/>
        <end position="216"/>
    </location>
</feature>
<evidence type="ECO:0008006" key="4">
    <source>
        <dbReference type="Google" id="ProtNLM"/>
    </source>
</evidence>
<name>A0A545TIH6_9GAMM</name>
<feature type="transmembrane region" description="Helical" evidence="1">
    <location>
        <begin position="223"/>
        <end position="248"/>
    </location>
</feature>
<evidence type="ECO:0000313" key="3">
    <source>
        <dbReference type="Proteomes" id="UP000317839"/>
    </source>
</evidence>
<dbReference type="Pfam" id="PF14897">
    <property type="entry name" value="EpsG"/>
    <property type="match status" value="1"/>
</dbReference>
<feature type="transmembrane region" description="Helical" evidence="1">
    <location>
        <begin position="260"/>
        <end position="278"/>
    </location>
</feature>
<sequence>MNLALDSKLITLLVLGSIALFFFPLLFLFASILVLTASEINKSLAFSIIGGGLALFFTLINLLKVPESDMLVYIDAIREIRGYSFFDVIQFNFVSMRSIEFIFNYYIYFVSFIDTGGFFFSFLSVFIIYILFALSLDKVMPLELREKYLIFFSLILFSITFSLSGHLVRQYLAASVLIYGIASFKDSPVKGGLFILMSPFVHISVAPFVVLIPLLYKSLSRKAWVLISVFSVLIALAMTSFVVVLRPYMEIGFVKDDGSIPVFLIVFDAILFFGFVCVRVLKTECFEKTKVVYCFALLLVCCLIVSHEINLIFLRYYFLMDFVRAVFLMYLIYFFSTKIDFSRIVSFLVFTVCCLLFVYRLDSSPWDYGATALEILFLTDVKAYAERIGMVWGV</sequence>
<dbReference type="InterPro" id="IPR049458">
    <property type="entry name" value="EpsG-like"/>
</dbReference>
<reference evidence="2 3" key="1">
    <citation type="submission" date="2019-06" db="EMBL/GenBank/DDBJ databases">
        <title>Draft genome of Aliikangiella marina GYP-15.</title>
        <authorList>
            <person name="Wang G."/>
        </authorList>
    </citation>
    <scope>NUCLEOTIDE SEQUENCE [LARGE SCALE GENOMIC DNA]</scope>
    <source>
        <strain evidence="2 3">GYP-15</strain>
    </source>
</reference>
<protein>
    <recommendedName>
        <fullName evidence="4">EpsG family protein</fullName>
    </recommendedName>
</protein>
<evidence type="ECO:0000313" key="2">
    <source>
        <dbReference type="EMBL" id="TQV77030.1"/>
    </source>
</evidence>
<feature type="transmembrane region" description="Helical" evidence="1">
    <location>
        <begin position="341"/>
        <end position="359"/>
    </location>
</feature>
<dbReference type="EMBL" id="VIKR01000001">
    <property type="protein sequence ID" value="TQV77030.1"/>
    <property type="molecule type" value="Genomic_DNA"/>
</dbReference>
<keyword evidence="1" id="KW-1133">Transmembrane helix</keyword>
<dbReference type="Proteomes" id="UP000317839">
    <property type="component" value="Unassembled WGS sequence"/>
</dbReference>
<feature type="transmembrane region" description="Helical" evidence="1">
    <location>
        <begin position="44"/>
        <end position="63"/>
    </location>
</feature>